<feature type="transmembrane region" description="Helical" evidence="1">
    <location>
        <begin position="127"/>
        <end position="146"/>
    </location>
</feature>
<evidence type="ECO:0000256" key="1">
    <source>
        <dbReference type="SAM" id="Phobius"/>
    </source>
</evidence>
<dbReference type="STRING" id="1903952.BIT28_19025"/>
<protein>
    <submittedName>
        <fullName evidence="2">Uncharacterized protein</fullName>
    </submittedName>
</protein>
<keyword evidence="3" id="KW-1185">Reference proteome</keyword>
<comment type="caution">
    <text evidence="2">The sequence shown here is derived from an EMBL/GenBank/DDBJ whole genome shotgun (WGS) entry which is preliminary data.</text>
</comment>
<reference evidence="2 3" key="1">
    <citation type="submission" date="2016-09" db="EMBL/GenBank/DDBJ databases">
        <title>Photobacterium proteolyticum sp. nov. a protease producing bacterium isolated from ocean sediments of Laizhou Bay.</title>
        <authorList>
            <person name="Li Y."/>
        </authorList>
    </citation>
    <scope>NUCLEOTIDE SEQUENCE [LARGE SCALE GENOMIC DNA]</scope>
    <source>
        <strain evidence="2 3">13-12</strain>
    </source>
</reference>
<keyword evidence="1" id="KW-0812">Transmembrane</keyword>
<feature type="transmembrane region" description="Helical" evidence="1">
    <location>
        <begin position="66"/>
        <end position="84"/>
    </location>
</feature>
<keyword evidence="1" id="KW-0472">Membrane</keyword>
<dbReference type="AlphaFoldDB" id="A0A1Q9GN83"/>
<dbReference type="RefSeq" id="WP_075764086.1">
    <property type="nucleotide sequence ID" value="NZ_MJIL01000069.1"/>
</dbReference>
<dbReference type="EMBL" id="MJIL01000069">
    <property type="protein sequence ID" value="OLQ76108.1"/>
    <property type="molecule type" value="Genomic_DNA"/>
</dbReference>
<feature type="transmembrane region" description="Helical" evidence="1">
    <location>
        <begin position="158"/>
        <end position="178"/>
    </location>
</feature>
<sequence>MSVSINGSKVNSLTLLFIILTIITIFLALIGVDELNLGGRKIAALTLGLPFLLVINYLLMTSIKKALFAILVFYPIWQRPAYYIKLLSMPDGFYILNLQQAYIMIISVIIILAGLVNRKVRLNSQELLCLTFSLLVLVFSSINYFVSGDDVTTYNFNILIVNYYIPSLLFIGLILYTYQVDRRYINNAILCFIIFQFLFCFIELIFRGKIILSNPMLFVTYGLRLPSGSDGSQIITGGIRDLLYFAWFFSWLPIYFFYRYKNGLFSKKEYVFWMFFSYVVVLMTYSKSPIIILLINTFIILKVDGVFSKKTRKKLIGIALGITILSPFIINNFYSRVIQFIESVTVYFTMGDNASREVDMTVYYRLKSIADQLQYISNDASNLFFGGFNNFVEGSSLFFVLSSFGFIALLIIIIISLLYFIKCNIYQKGVFLSYLIYSITSLESFVGVSNHRLYLHSIDYSKYINENGWYPQYSMGNVFITIVLFVFVQKILLIDNGENNVK</sequence>
<feature type="transmembrane region" description="Helical" evidence="1">
    <location>
        <begin position="397"/>
        <end position="420"/>
    </location>
</feature>
<accession>A0A1Q9GN83</accession>
<feature type="transmembrane region" description="Helical" evidence="1">
    <location>
        <begin position="315"/>
        <end position="334"/>
    </location>
</feature>
<feature type="transmembrane region" description="Helical" evidence="1">
    <location>
        <begin position="185"/>
        <end position="206"/>
    </location>
</feature>
<keyword evidence="1" id="KW-1133">Transmembrane helix</keyword>
<gene>
    <name evidence="2" type="ORF">BIT28_19025</name>
</gene>
<feature type="transmembrane region" description="Helical" evidence="1">
    <location>
        <begin position="42"/>
        <end position="59"/>
    </location>
</feature>
<organism evidence="2 3">
    <name type="scientific">Photobacterium proteolyticum</name>
    <dbReference type="NCBI Taxonomy" id="1903952"/>
    <lineage>
        <taxon>Bacteria</taxon>
        <taxon>Pseudomonadati</taxon>
        <taxon>Pseudomonadota</taxon>
        <taxon>Gammaproteobacteria</taxon>
        <taxon>Vibrionales</taxon>
        <taxon>Vibrionaceae</taxon>
        <taxon>Photobacterium</taxon>
    </lineage>
</organism>
<evidence type="ECO:0000313" key="2">
    <source>
        <dbReference type="EMBL" id="OLQ76108.1"/>
    </source>
</evidence>
<proteinExistence type="predicted"/>
<name>A0A1Q9GN83_9GAMM</name>
<feature type="transmembrane region" description="Helical" evidence="1">
    <location>
        <begin position="12"/>
        <end position="30"/>
    </location>
</feature>
<evidence type="ECO:0000313" key="3">
    <source>
        <dbReference type="Proteomes" id="UP000186905"/>
    </source>
</evidence>
<dbReference type="Proteomes" id="UP000186905">
    <property type="component" value="Unassembled WGS sequence"/>
</dbReference>
<feature type="transmembrane region" description="Helical" evidence="1">
    <location>
        <begin position="242"/>
        <end position="258"/>
    </location>
</feature>
<feature type="transmembrane region" description="Helical" evidence="1">
    <location>
        <begin position="96"/>
        <end position="115"/>
    </location>
</feature>
<feature type="transmembrane region" description="Helical" evidence="1">
    <location>
        <begin position="473"/>
        <end position="493"/>
    </location>
</feature>